<keyword evidence="11" id="KW-1185">Reference proteome</keyword>
<dbReference type="PROSITE" id="PS00237">
    <property type="entry name" value="G_PROTEIN_RECEP_F1_1"/>
    <property type="match status" value="1"/>
</dbReference>
<comment type="subcellular location">
    <subcellularLocation>
        <location evidence="1">Cell membrane</location>
        <topology evidence="1">Multi-pass membrane protein</topology>
    </subcellularLocation>
</comment>
<keyword evidence="4" id="KW-1133">Transmembrane helix</keyword>
<comment type="caution">
    <text evidence="10">The sequence shown here is derived from an EMBL/GenBank/DDBJ whole genome shotgun (WGS) entry which is preliminary data.</text>
</comment>
<dbReference type="GO" id="GO:0007187">
    <property type="term" value="P:G protein-coupled receptor signaling pathway, coupled to cyclic nucleotide second messenger"/>
    <property type="evidence" value="ECO:0007669"/>
    <property type="project" value="TreeGrafter"/>
</dbReference>
<dbReference type="EMBL" id="QNGE01000154">
    <property type="protein sequence ID" value="KAA3681656.1"/>
    <property type="molecule type" value="Genomic_DNA"/>
</dbReference>
<evidence type="ECO:0000313" key="11">
    <source>
        <dbReference type="Proteomes" id="UP000324629"/>
    </source>
</evidence>
<evidence type="ECO:0000256" key="1">
    <source>
        <dbReference type="ARBA" id="ARBA00004651"/>
    </source>
</evidence>
<keyword evidence="7" id="KW-0675">Receptor</keyword>
<evidence type="ECO:0000256" key="7">
    <source>
        <dbReference type="ARBA" id="ARBA00023170"/>
    </source>
</evidence>
<evidence type="ECO:0000256" key="4">
    <source>
        <dbReference type="ARBA" id="ARBA00022989"/>
    </source>
</evidence>
<proteinExistence type="predicted"/>
<accession>A0A5J4P151</accession>
<evidence type="ECO:0000256" key="3">
    <source>
        <dbReference type="ARBA" id="ARBA00022692"/>
    </source>
</evidence>
<keyword evidence="8" id="KW-0807">Transducer</keyword>
<evidence type="ECO:0000313" key="10">
    <source>
        <dbReference type="EMBL" id="KAA3681656.1"/>
    </source>
</evidence>
<keyword evidence="3" id="KW-0812">Transmembrane</keyword>
<dbReference type="InterPro" id="IPR000276">
    <property type="entry name" value="GPCR_Rhodpsn"/>
</dbReference>
<dbReference type="Gene3D" id="1.20.1070.10">
    <property type="entry name" value="Rhodopsin 7-helix transmembrane proteins"/>
    <property type="match status" value="1"/>
</dbReference>
<dbReference type="GO" id="GO:0030425">
    <property type="term" value="C:dendrite"/>
    <property type="evidence" value="ECO:0007669"/>
    <property type="project" value="TreeGrafter"/>
</dbReference>
<dbReference type="SUPFAM" id="SSF81321">
    <property type="entry name" value="Family A G protein-coupled receptor-like"/>
    <property type="match status" value="1"/>
</dbReference>
<dbReference type="Proteomes" id="UP000324629">
    <property type="component" value="Unassembled WGS sequence"/>
</dbReference>
<keyword evidence="5" id="KW-0297">G-protein coupled receptor</keyword>
<dbReference type="AlphaFoldDB" id="A0A5J4P151"/>
<dbReference type="InterPro" id="IPR017452">
    <property type="entry name" value="GPCR_Rhodpsn_7TM"/>
</dbReference>
<dbReference type="GO" id="GO:0007197">
    <property type="term" value="P:adenylate cyclase-inhibiting G protein-coupled acetylcholine receptor signaling pathway"/>
    <property type="evidence" value="ECO:0007669"/>
    <property type="project" value="TreeGrafter"/>
</dbReference>
<dbReference type="GO" id="GO:0004993">
    <property type="term" value="F:G protein-coupled serotonin receptor activity"/>
    <property type="evidence" value="ECO:0007669"/>
    <property type="project" value="TreeGrafter"/>
</dbReference>
<keyword evidence="2" id="KW-1003">Cell membrane</keyword>
<evidence type="ECO:0000259" key="9">
    <source>
        <dbReference type="PROSITE" id="PS50262"/>
    </source>
</evidence>
<dbReference type="GO" id="GO:0005886">
    <property type="term" value="C:plasma membrane"/>
    <property type="evidence" value="ECO:0007669"/>
    <property type="project" value="UniProtKB-SubCell"/>
</dbReference>
<dbReference type="Pfam" id="PF00001">
    <property type="entry name" value="7tm_1"/>
    <property type="match status" value="1"/>
</dbReference>
<dbReference type="PROSITE" id="PS50262">
    <property type="entry name" value="G_PROTEIN_RECEP_F1_2"/>
    <property type="match status" value="1"/>
</dbReference>
<dbReference type="GO" id="GO:0045202">
    <property type="term" value="C:synapse"/>
    <property type="evidence" value="ECO:0007669"/>
    <property type="project" value="TreeGrafter"/>
</dbReference>
<sequence length="65" mass="7671">MNLFITYQLLGYWPLGQLLCDVWLSLDFSACLTSQYTVFLITLDRYCSVKIPVSYRNWRTLIKVS</sequence>
<protein>
    <recommendedName>
        <fullName evidence="9">G-protein coupled receptors family 1 profile domain-containing protein</fullName>
    </recommendedName>
</protein>
<organism evidence="10 11">
    <name type="scientific">Paragonimus westermani</name>
    <dbReference type="NCBI Taxonomy" id="34504"/>
    <lineage>
        <taxon>Eukaryota</taxon>
        <taxon>Metazoa</taxon>
        <taxon>Spiralia</taxon>
        <taxon>Lophotrochozoa</taxon>
        <taxon>Platyhelminthes</taxon>
        <taxon>Trematoda</taxon>
        <taxon>Digenea</taxon>
        <taxon>Plagiorchiida</taxon>
        <taxon>Troglotremata</taxon>
        <taxon>Troglotrematidae</taxon>
        <taxon>Paragonimus</taxon>
    </lineage>
</organism>
<evidence type="ECO:0000256" key="8">
    <source>
        <dbReference type="ARBA" id="ARBA00023224"/>
    </source>
</evidence>
<name>A0A5J4P151_9TREM</name>
<reference evidence="10 11" key="1">
    <citation type="journal article" date="2019" name="Gigascience">
        <title>Whole-genome sequence of the oriental lung fluke Paragonimus westermani.</title>
        <authorList>
            <person name="Oey H."/>
            <person name="Zakrzewski M."/>
            <person name="Narain K."/>
            <person name="Devi K.R."/>
            <person name="Agatsuma T."/>
            <person name="Nawaratna S."/>
            <person name="Gobert G.N."/>
            <person name="Jones M.K."/>
            <person name="Ragan M.A."/>
            <person name="McManus D.P."/>
            <person name="Krause L."/>
        </authorList>
    </citation>
    <scope>NUCLEOTIDE SEQUENCE [LARGE SCALE GENOMIC DNA]</scope>
    <source>
        <strain evidence="10 11">IND2009</strain>
    </source>
</reference>
<dbReference type="PANTHER" id="PTHR24247">
    <property type="entry name" value="5-HYDROXYTRYPTAMINE RECEPTOR"/>
    <property type="match status" value="1"/>
</dbReference>
<evidence type="ECO:0000256" key="5">
    <source>
        <dbReference type="ARBA" id="ARBA00023040"/>
    </source>
</evidence>
<dbReference type="GO" id="GO:0016907">
    <property type="term" value="F:G protein-coupled acetylcholine receptor activity"/>
    <property type="evidence" value="ECO:0007669"/>
    <property type="project" value="TreeGrafter"/>
</dbReference>
<evidence type="ECO:0000256" key="6">
    <source>
        <dbReference type="ARBA" id="ARBA00023136"/>
    </source>
</evidence>
<gene>
    <name evidence="10" type="ORF">DEA37_0014098</name>
</gene>
<keyword evidence="6" id="KW-0472">Membrane</keyword>
<evidence type="ECO:0000256" key="2">
    <source>
        <dbReference type="ARBA" id="ARBA00022475"/>
    </source>
</evidence>
<feature type="domain" description="G-protein coupled receptors family 1 profile" evidence="9">
    <location>
        <begin position="1"/>
        <end position="65"/>
    </location>
</feature>
<dbReference type="PANTHER" id="PTHR24247:SF191">
    <property type="entry name" value="MUSCARINIC ACETYLCHOLINE RECEPTOR, B-TYPE, ISOFORM A"/>
    <property type="match status" value="1"/>
</dbReference>